<organism evidence="1 2">
    <name type="scientific">Macroventuria anomochaeta</name>
    <dbReference type="NCBI Taxonomy" id="301207"/>
    <lineage>
        <taxon>Eukaryota</taxon>
        <taxon>Fungi</taxon>
        <taxon>Dikarya</taxon>
        <taxon>Ascomycota</taxon>
        <taxon>Pezizomycotina</taxon>
        <taxon>Dothideomycetes</taxon>
        <taxon>Pleosporomycetidae</taxon>
        <taxon>Pleosporales</taxon>
        <taxon>Pleosporineae</taxon>
        <taxon>Didymellaceae</taxon>
        <taxon>Macroventuria</taxon>
    </lineage>
</organism>
<gene>
    <name evidence="1" type="ORF">BU25DRAFT_425873</name>
</gene>
<protein>
    <submittedName>
        <fullName evidence="1">Uncharacterized protein</fullName>
    </submittedName>
</protein>
<dbReference type="EMBL" id="MU006746">
    <property type="protein sequence ID" value="KAF2622289.1"/>
    <property type="molecule type" value="Genomic_DNA"/>
</dbReference>
<accession>A0ACB6RMA0</accession>
<evidence type="ECO:0000313" key="1">
    <source>
        <dbReference type="EMBL" id="KAF2622289.1"/>
    </source>
</evidence>
<sequence length="672" mass="74313">MGGNLENVAGYGQLSLGQAVHIAQNSDGGVDQRLAQFLERRLAEVWAKLNAQPTSYILPADEFALLNYYRPRFGDSVIVKDATKRFWDNHKADCKTLDSRTIPLTTALPVFLGGELRFRWHPGSYCCDIVGNEIGKAKSPQRSAYNGRLLQLFSICLMLITIPRVTPAVLITPPQLLVSSPASNSFTNNESSLLECLQVAPPIAISSAACQQTLMVYTFAFSYGQPFIVFRTSTAEPTQNGIVWSYVRDMSSHLALFRQPRKIIFDLGDLVDATYTGTWHTTLTATYFTAKNLLEPADIVVLVSARRSPANRPSHFTVPESRAVDALTIPQNARKAVFSISACGQAAEEFWWSNVLSSDTHMFGDDNTLYGHSPFRELQLIIDGQLAVVAWPFPVIFTGGVVPGLWRPIVDIDAFDLLEDEIDITPFFPTLIDDLDHIFEIRISRGFEKLTWTQNLAYSNYDTLANKGNGQNVRQNSSGLNTSPASTYSKAFAYPLWVASTYNAPSGGGLTIDATMKRGKNVEQIGEHAFPNGWKAVAPRDAILCGTRVTNSQNGTTSYISIPAQKKSYGSSSTEQHYLLSGIRDGSETTVQHEKVLYQRDMLAVNGSTLVNKEVYEDQQAEAIDHRVIGERVHGNNLHDFAAEGIRALLGRGPRARKVTAHGHHGKWIQHR</sequence>
<name>A0ACB6RMA0_9PLEO</name>
<proteinExistence type="predicted"/>
<comment type="caution">
    <text evidence="1">The sequence shown here is derived from an EMBL/GenBank/DDBJ whole genome shotgun (WGS) entry which is preliminary data.</text>
</comment>
<keyword evidence="2" id="KW-1185">Reference proteome</keyword>
<dbReference type="Proteomes" id="UP000799754">
    <property type="component" value="Unassembled WGS sequence"/>
</dbReference>
<reference evidence="1" key="1">
    <citation type="journal article" date="2020" name="Stud. Mycol.">
        <title>101 Dothideomycetes genomes: a test case for predicting lifestyles and emergence of pathogens.</title>
        <authorList>
            <person name="Haridas S."/>
            <person name="Albert R."/>
            <person name="Binder M."/>
            <person name="Bloem J."/>
            <person name="Labutti K."/>
            <person name="Salamov A."/>
            <person name="Andreopoulos B."/>
            <person name="Baker S."/>
            <person name="Barry K."/>
            <person name="Bills G."/>
            <person name="Bluhm B."/>
            <person name="Cannon C."/>
            <person name="Castanera R."/>
            <person name="Culley D."/>
            <person name="Daum C."/>
            <person name="Ezra D."/>
            <person name="Gonzalez J."/>
            <person name="Henrissat B."/>
            <person name="Kuo A."/>
            <person name="Liang C."/>
            <person name="Lipzen A."/>
            <person name="Lutzoni F."/>
            <person name="Magnuson J."/>
            <person name="Mondo S."/>
            <person name="Nolan M."/>
            <person name="Ohm R."/>
            <person name="Pangilinan J."/>
            <person name="Park H.-J."/>
            <person name="Ramirez L."/>
            <person name="Alfaro M."/>
            <person name="Sun H."/>
            <person name="Tritt A."/>
            <person name="Yoshinaga Y."/>
            <person name="Zwiers L.-H."/>
            <person name="Turgeon B."/>
            <person name="Goodwin S."/>
            <person name="Spatafora J."/>
            <person name="Crous P."/>
            <person name="Grigoriev I."/>
        </authorList>
    </citation>
    <scope>NUCLEOTIDE SEQUENCE</scope>
    <source>
        <strain evidence="1">CBS 525.71</strain>
    </source>
</reference>
<evidence type="ECO:0000313" key="2">
    <source>
        <dbReference type="Proteomes" id="UP000799754"/>
    </source>
</evidence>